<evidence type="ECO:0000259" key="12">
    <source>
        <dbReference type="Pfam" id="PF03520"/>
    </source>
</evidence>
<dbReference type="GO" id="GO:0005249">
    <property type="term" value="F:voltage-gated potassium channel activity"/>
    <property type="evidence" value="ECO:0007669"/>
    <property type="project" value="InterPro"/>
</dbReference>
<proteinExistence type="predicted"/>
<evidence type="ECO:0000256" key="8">
    <source>
        <dbReference type="ARBA" id="ARBA00023065"/>
    </source>
</evidence>
<dbReference type="GO" id="GO:0008076">
    <property type="term" value="C:voltage-gated potassium channel complex"/>
    <property type="evidence" value="ECO:0007669"/>
    <property type="project" value="TreeGrafter"/>
</dbReference>
<accession>A0A7J5Z1V1</accession>
<gene>
    <name evidence="13" type="ORF">F7725_023156</name>
</gene>
<keyword evidence="5" id="KW-0631">Potassium channel</keyword>
<evidence type="ECO:0000256" key="4">
    <source>
        <dbReference type="ARBA" id="ARBA00022538"/>
    </source>
</evidence>
<keyword evidence="4" id="KW-0633">Potassium transport</keyword>
<feature type="domain" description="Potassium channel voltage dependent KCNQ C-terminal" evidence="12">
    <location>
        <begin position="178"/>
        <end position="219"/>
    </location>
</feature>
<evidence type="ECO:0000256" key="2">
    <source>
        <dbReference type="ARBA" id="ARBA00022448"/>
    </source>
</evidence>
<dbReference type="AlphaFoldDB" id="A0A7J5Z1V1"/>
<evidence type="ECO:0000313" key="14">
    <source>
        <dbReference type="Proteomes" id="UP000518266"/>
    </source>
</evidence>
<feature type="region of interest" description="Disordered" evidence="11">
    <location>
        <begin position="16"/>
        <end position="38"/>
    </location>
</feature>
<keyword evidence="7" id="KW-0630">Potassium</keyword>
<dbReference type="PANTHER" id="PTHR47735">
    <property type="entry name" value="POTASSIUM VOLTAGE-GATED CHANNEL SUBFAMILY KQT MEMBER 4"/>
    <property type="match status" value="1"/>
</dbReference>
<evidence type="ECO:0000256" key="1">
    <source>
        <dbReference type="ARBA" id="ARBA00004651"/>
    </source>
</evidence>
<comment type="caution">
    <text evidence="13">The sequence shown here is derived from an EMBL/GenBank/DDBJ whole genome shotgun (WGS) entry which is preliminary data.</text>
</comment>
<comment type="subcellular location">
    <subcellularLocation>
        <location evidence="1">Cell membrane</location>
        <topology evidence="1">Multi-pass membrane protein</topology>
    </subcellularLocation>
</comment>
<evidence type="ECO:0000256" key="10">
    <source>
        <dbReference type="ARBA" id="ARBA00034430"/>
    </source>
</evidence>
<name>A0A7J5Z1V1_DISMA</name>
<feature type="compositionally biased region" description="Polar residues" evidence="11">
    <location>
        <begin position="17"/>
        <end position="28"/>
    </location>
</feature>
<keyword evidence="14" id="KW-1185">Reference proteome</keyword>
<organism evidence="13 14">
    <name type="scientific">Dissostichus mawsoni</name>
    <name type="common">Antarctic cod</name>
    <dbReference type="NCBI Taxonomy" id="36200"/>
    <lineage>
        <taxon>Eukaryota</taxon>
        <taxon>Metazoa</taxon>
        <taxon>Chordata</taxon>
        <taxon>Craniata</taxon>
        <taxon>Vertebrata</taxon>
        <taxon>Euteleostomi</taxon>
        <taxon>Actinopterygii</taxon>
        <taxon>Neopterygii</taxon>
        <taxon>Teleostei</taxon>
        <taxon>Neoteleostei</taxon>
        <taxon>Acanthomorphata</taxon>
        <taxon>Eupercaria</taxon>
        <taxon>Perciformes</taxon>
        <taxon>Notothenioidei</taxon>
        <taxon>Nototheniidae</taxon>
        <taxon>Dissostichus</taxon>
    </lineage>
</organism>
<evidence type="ECO:0000256" key="7">
    <source>
        <dbReference type="ARBA" id="ARBA00022958"/>
    </source>
</evidence>
<dbReference type="Proteomes" id="UP000518266">
    <property type="component" value="Unassembled WGS sequence"/>
</dbReference>
<reference evidence="13 14" key="1">
    <citation type="submission" date="2020-03" db="EMBL/GenBank/DDBJ databases">
        <title>Dissostichus mawsoni Genome sequencing and assembly.</title>
        <authorList>
            <person name="Park H."/>
        </authorList>
    </citation>
    <scope>NUCLEOTIDE SEQUENCE [LARGE SCALE GENOMIC DNA]</scope>
    <source>
        <strain evidence="13">DM0001</strain>
        <tissue evidence="13">Muscle</tissue>
    </source>
</reference>
<evidence type="ECO:0000256" key="6">
    <source>
        <dbReference type="ARBA" id="ARBA00022882"/>
    </source>
</evidence>
<evidence type="ECO:0000256" key="5">
    <source>
        <dbReference type="ARBA" id="ARBA00022826"/>
    </source>
</evidence>
<comment type="catalytic activity">
    <reaction evidence="10">
        <text>K(+)(in) = K(+)(out)</text>
        <dbReference type="Rhea" id="RHEA:29463"/>
        <dbReference type="ChEBI" id="CHEBI:29103"/>
    </reaction>
</comment>
<sequence>ARDRPVTYRERHWRGQALSQAEQNTTNNDRVKETEKERESVRCHMETKNTGDCLSVVQMQVPGRLKLQAMMMLTMIRTILMFYNNSPTATEVEEVDVELKSPLPLLIPIPIPVVGTERNPSGHTLHKTTQLGVFMVQQVLLAAMLCSEGGRVSWPIYKGKNLSHMALLLLSHAQRSAQARKPYDVRDVIEQYSQGHLNMMVRIKELQRRLDGTLGKPGIFSSLLSLTRYTTLRCTEPNWSFSRRHLPPLMWYLYSAVNWIACSEWCAAASQIAHQERRAVCSAVQP</sequence>
<evidence type="ECO:0000256" key="3">
    <source>
        <dbReference type="ARBA" id="ARBA00022475"/>
    </source>
</evidence>
<dbReference type="InterPro" id="IPR003937">
    <property type="entry name" value="K_chnl_volt-dep_KCNQ"/>
</dbReference>
<keyword evidence="3" id="KW-1003">Cell membrane</keyword>
<dbReference type="OrthoDB" id="8879391at2759"/>
<keyword evidence="9" id="KW-0407">Ion channel</keyword>
<evidence type="ECO:0000256" key="9">
    <source>
        <dbReference type="ARBA" id="ARBA00023303"/>
    </source>
</evidence>
<evidence type="ECO:0000256" key="11">
    <source>
        <dbReference type="SAM" id="MobiDB-lite"/>
    </source>
</evidence>
<feature type="compositionally biased region" description="Basic and acidic residues" evidence="11">
    <location>
        <begin position="29"/>
        <end position="38"/>
    </location>
</feature>
<dbReference type="Pfam" id="PF03520">
    <property type="entry name" value="KCNQ_channel"/>
    <property type="match status" value="1"/>
</dbReference>
<keyword evidence="8" id="KW-0406">Ion transport</keyword>
<evidence type="ECO:0000313" key="13">
    <source>
        <dbReference type="EMBL" id="KAF3855101.1"/>
    </source>
</evidence>
<keyword evidence="2" id="KW-0813">Transport</keyword>
<dbReference type="PANTHER" id="PTHR47735:SF14">
    <property type="entry name" value="POTASSIUM VOLTAGE-GATED CHANNEL SUBFAMILY KQT MEMBER 1"/>
    <property type="match status" value="1"/>
</dbReference>
<keyword evidence="3" id="KW-0472">Membrane</keyword>
<dbReference type="EMBL" id="JAAKFY010000007">
    <property type="protein sequence ID" value="KAF3855101.1"/>
    <property type="molecule type" value="Genomic_DNA"/>
</dbReference>
<keyword evidence="6" id="KW-0851">Voltage-gated channel</keyword>
<protein>
    <recommendedName>
        <fullName evidence="12">Potassium channel voltage dependent KCNQ C-terminal domain-containing protein</fullName>
    </recommendedName>
</protein>
<dbReference type="InterPro" id="IPR013821">
    <property type="entry name" value="K_chnl_volt-dep_KCNQ_C"/>
</dbReference>
<feature type="non-terminal residue" evidence="13">
    <location>
        <position position="1"/>
    </location>
</feature>